<evidence type="ECO:0000313" key="2">
    <source>
        <dbReference type="EMBL" id="KAA1184912.1"/>
    </source>
</evidence>
<feature type="transmembrane region" description="Helical" evidence="1">
    <location>
        <begin position="85"/>
        <end position="105"/>
    </location>
</feature>
<organism evidence="2 3">
    <name type="scientific">Photorhabdus heterorhabditis</name>
    <dbReference type="NCBI Taxonomy" id="880156"/>
    <lineage>
        <taxon>Bacteria</taxon>
        <taxon>Pseudomonadati</taxon>
        <taxon>Pseudomonadota</taxon>
        <taxon>Gammaproteobacteria</taxon>
        <taxon>Enterobacterales</taxon>
        <taxon>Morganellaceae</taxon>
        <taxon>Photorhabdus</taxon>
    </lineage>
</organism>
<dbReference type="EMBL" id="VTUW01000031">
    <property type="protein sequence ID" value="KAA1184912.1"/>
    <property type="molecule type" value="Genomic_DNA"/>
</dbReference>
<keyword evidence="1" id="KW-0472">Membrane</keyword>
<sequence length="106" mass="12419">MSDNKKHVHAELMLQYAHDALKTDAPWKLWEQSCTGGKWIALNCNPNFLHEIKYRRKPEMITVGKVSFPKPIDYELKKKVRGAGWLIFMKIVIAISGMMMPMIYFY</sequence>
<keyword evidence="1" id="KW-0812">Transmembrane</keyword>
<accession>A0A5B0WDI5</accession>
<gene>
    <name evidence="2" type="ORF">F0L16_15175</name>
</gene>
<dbReference type="AlphaFoldDB" id="A0A5B0WDI5"/>
<protein>
    <submittedName>
        <fullName evidence="2">Uncharacterized protein</fullName>
    </submittedName>
</protein>
<comment type="caution">
    <text evidence="2">The sequence shown here is derived from an EMBL/GenBank/DDBJ whole genome shotgun (WGS) entry which is preliminary data.</text>
</comment>
<dbReference type="RefSeq" id="WP_149617100.1">
    <property type="nucleotide sequence ID" value="NZ_CAWPFF010000072.1"/>
</dbReference>
<evidence type="ECO:0000256" key="1">
    <source>
        <dbReference type="SAM" id="Phobius"/>
    </source>
</evidence>
<dbReference type="Proteomes" id="UP000322184">
    <property type="component" value="Unassembled WGS sequence"/>
</dbReference>
<name>A0A5B0WDI5_9GAMM</name>
<keyword evidence="1" id="KW-1133">Transmembrane helix</keyword>
<reference evidence="2 3" key="1">
    <citation type="submission" date="2019-09" db="EMBL/GenBank/DDBJ databases">
        <title>Whole genome sequence of Photorhabdus heterorhabditis strain ETL (Enterobacteriales: Enterobacteriaceae) a bacterial symbiont of Heterorhabditis zealandica strain ETL (Rhabditida: Heterorhabditidae).</title>
        <authorList>
            <person name="Lulamba T.E."/>
            <person name="Serepa-Dlamini M.H."/>
        </authorList>
    </citation>
    <scope>NUCLEOTIDE SEQUENCE [LARGE SCALE GENOMIC DNA]</scope>
    <source>
        <strain evidence="2 3">ETL</strain>
    </source>
</reference>
<proteinExistence type="predicted"/>
<evidence type="ECO:0000313" key="3">
    <source>
        <dbReference type="Proteomes" id="UP000322184"/>
    </source>
</evidence>